<protein>
    <submittedName>
        <fullName evidence="1">Uncharacterized protein</fullName>
    </submittedName>
</protein>
<sequence>MNPTLTHPTPKPQEQIAQALANLEAWLETMRQPGGYGGPVCHWWQHRLRYTGPGHDWRYEGILVGYFQLWQKTGDRYYREKLNRAAFDLLEGQLPDGRYLASRFELNPGTLGTPHEAAATLGLLLALPGLDDPERALAAAGRNLDNLIAQLYLPEEKAYRDRVPNKLATLAQALLAYAEATQQEQYLPYATRALEQALRYQVQEGPLAGAIHQYAPTSDRGDGRFFPYYQSRCIPPLVEGARVLGEPRYGQAARQTLGFIERTRQTDGGWPMVLYAKGKSIERPRWIAANADVLLAYRALGEPLPEAALDRLLQAQLKSGGFPTAYGFGNDKLSPHDLIPVAGWNDKVFRLLAELLPKPAALPAPQVGLTEVEVWVGNTPAWLCENTQALIVQTRGEVLYAWRKGEPWARIVDPRLDVR</sequence>
<dbReference type="Gene3D" id="1.50.10.20">
    <property type="match status" value="1"/>
</dbReference>
<keyword evidence="2" id="KW-1185">Reference proteome</keyword>
<dbReference type="AlphaFoldDB" id="D7BDF7"/>
<dbReference type="STRING" id="526227.Mesil_2937"/>
<evidence type="ECO:0000313" key="2">
    <source>
        <dbReference type="Proteomes" id="UP000001916"/>
    </source>
</evidence>
<dbReference type="RefSeq" id="WP_013159309.1">
    <property type="nucleotide sequence ID" value="NC_014212.1"/>
</dbReference>
<dbReference type="InterPro" id="IPR008928">
    <property type="entry name" value="6-hairpin_glycosidase_sf"/>
</dbReference>
<dbReference type="GO" id="GO:0005975">
    <property type="term" value="P:carbohydrate metabolic process"/>
    <property type="evidence" value="ECO:0007669"/>
    <property type="project" value="InterPro"/>
</dbReference>
<dbReference type="KEGG" id="msv:Mesil_2937"/>
<name>D7BDF7_ALLS1</name>
<organism evidence="1 2">
    <name type="scientific">Allomeiothermus silvanus (strain ATCC 700542 / DSM 9946 / NBRC 106475 / NCIMB 13440 / VI-R2)</name>
    <name type="common">Thermus silvanus</name>
    <dbReference type="NCBI Taxonomy" id="526227"/>
    <lineage>
        <taxon>Bacteria</taxon>
        <taxon>Thermotogati</taxon>
        <taxon>Deinococcota</taxon>
        <taxon>Deinococci</taxon>
        <taxon>Thermales</taxon>
        <taxon>Thermaceae</taxon>
        <taxon>Allomeiothermus</taxon>
    </lineage>
</organism>
<evidence type="ECO:0000313" key="1">
    <source>
        <dbReference type="EMBL" id="ADH64777.1"/>
    </source>
</evidence>
<accession>D7BDF7</accession>
<dbReference type="EMBL" id="CP002042">
    <property type="protein sequence ID" value="ADH64777.1"/>
    <property type="molecule type" value="Genomic_DNA"/>
</dbReference>
<dbReference type="SUPFAM" id="SSF48208">
    <property type="entry name" value="Six-hairpin glycosidases"/>
    <property type="match status" value="1"/>
</dbReference>
<dbReference type="HOGENOM" id="CLU_653468_0_0_0"/>
<dbReference type="eggNOG" id="ENOG5031RCD">
    <property type="taxonomic scope" value="Bacteria"/>
</dbReference>
<dbReference type="Proteomes" id="UP000001916">
    <property type="component" value="Chromosome"/>
</dbReference>
<gene>
    <name evidence="1" type="ordered locus">Mesil_2937</name>
</gene>
<reference evidence="1 2" key="1">
    <citation type="journal article" date="2010" name="Stand. Genomic Sci.">
        <title>Complete genome sequence of Meiothermus silvanus type strain (VI-R2).</title>
        <authorList>
            <person name="Sikorski J."/>
            <person name="Tindall B.J."/>
            <person name="Lowry S."/>
            <person name="Lucas S."/>
            <person name="Nolan M."/>
            <person name="Copeland A."/>
            <person name="Glavina Del Rio T."/>
            <person name="Tice H."/>
            <person name="Cheng J.F."/>
            <person name="Han C."/>
            <person name="Pitluck S."/>
            <person name="Liolios K."/>
            <person name="Ivanova N."/>
            <person name="Mavromatis K."/>
            <person name="Mikhailova N."/>
            <person name="Pati A."/>
            <person name="Goodwin L."/>
            <person name="Chen A."/>
            <person name="Palaniappan K."/>
            <person name="Land M."/>
            <person name="Hauser L."/>
            <person name="Chang Y.J."/>
            <person name="Jeffries C.D."/>
            <person name="Rohde M."/>
            <person name="Goker M."/>
            <person name="Woyke T."/>
            <person name="Bristow J."/>
            <person name="Eisen J.A."/>
            <person name="Markowitz V."/>
            <person name="Hugenholtz P."/>
            <person name="Kyrpides N.C."/>
            <person name="Klenk H.P."/>
            <person name="Lapidus A."/>
        </authorList>
    </citation>
    <scope>NUCLEOTIDE SEQUENCE [LARGE SCALE GENOMIC DNA]</scope>
    <source>
        <strain evidence="2">ATCC 700542 / DSM 9946 / VI-R2</strain>
    </source>
</reference>
<proteinExistence type="predicted"/>